<dbReference type="AlphaFoldDB" id="A0A3N2RDQ2"/>
<evidence type="ECO:0000313" key="4">
    <source>
        <dbReference type="Proteomes" id="UP000275910"/>
    </source>
</evidence>
<dbReference type="RefSeq" id="WP_123648881.1">
    <property type="nucleotide sequence ID" value="NZ_RCTY01000045.1"/>
</dbReference>
<accession>A0A3N2RDQ2</accession>
<evidence type="ECO:0000313" key="3">
    <source>
        <dbReference type="EMBL" id="ROU05506.1"/>
    </source>
</evidence>
<dbReference type="Pfam" id="PF00899">
    <property type="entry name" value="ThiF"/>
    <property type="match status" value="1"/>
</dbReference>
<dbReference type="EMBL" id="RCTY01000045">
    <property type="protein sequence ID" value="ROU05506.1"/>
    <property type="molecule type" value="Genomic_DNA"/>
</dbReference>
<dbReference type="Pfam" id="PF14461">
    <property type="entry name" value="Prok-E2_B"/>
    <property type="match status" value="1"/>
</dbReference>
<dbReference type="InterPro" id="IPR000594">
    <property type="entry name" value="ThiF_NAD_FAD-bd"/>
</dbReference>
<evidence type="ECO:0000259" key="2">
    <source>
        <dbReference type="Pfam" id="PF14461"/>
    </source>
</evidence>
<name>A0A3N2RDQ2_LYSEN</name>
<dbReference type="Proteomes" id="UP000275910">
    <property type="component" value="Unassembled WGS sequence"/>
</dbReference>
<dbReference type="SUPFAM" id="SSF69572">
    <property type="entry name" value="Activating enzymes of the ubiquitin-like proteins"/>
    <property type="match status" value="1"/>
</dbReference>
<organism evidence="3 4">
    <name type="scientific">Lysobacter enzymogenes</name>
    <dbReference type="NCBI Taxonomy" id="69"/>
    <lineage>
        <taxon>Bacteria</taxon>
        <taxon>Pseudomonadati</taxon>
        <taxon>Pseudomonadota</taxon>
        <taxon>Gammaproteobacteria</taxon>
        <taxon>Lysobacterales</taxon>
        <taxon>Lysobacteraceae</taxon>
        <taxon>Lysobacter</taxon>
    </lineage>
</organism>
<sequence length="542" mass="59369">MIANVSVTDVIDALKAEGFNFVGKSGRGWFVLRGGIIPEGSAVNYSCEVELDPEFIEFPRVRLLELPQNMPEVLPHLGANGGLCYIAHGSVVLDMYDPIGQSIACLRRASAVLGQIIAGTMIEDLAEEFFAYWHGANYCFLDLQNSNLGTQKCTVLRNADRRWWFVTDDKERTRKKTDALGWNINGQDALVYLIGSKVPPKPLINKWPPKNVGDILEWQSTLDSNCRRKIHERIKQAKKLKAREVLIVIDSPKLKYGFEVIISNLPVRTVDAIGRDMTYTYPAHPINVMRIDDQYISERNAPGLKTLAGKHIVLIGCGTIGGYLSDMLVKSGAGTSGGLLTLVDNDYFSAQNIGRHRLGFPGILEKKSDALAAELMRQSPGAEIRSLPVDVKKAHIAVADLVIDATGEETLGHWLCAKFSGSTDMLSVWIEGPGTAVRSLLKSGKNGACFRCLWQNNREGHLRSIEGPVPEVFAGHGCEGLYVPFPAYVSVQAASLGAKAVTDWINNISSPTLRTRLIDETKKIATPDCSPPSHAECPICSS</sequence>
<comment type="caution">
    <text evidence="3">The sequence shown here is derived from an EMBL/GenBank/DDBJ whole genome shotgun (WGS) entry which is preliminary data.</text>
</comment>
<dbReference type="Gene3D" id="3.40.50.720">
    <property type="entry name" value="NAD(P)-binding Rossmann-like Domain"/>
    <property type="match status" value="1"/>
</dbReference>
<protein>
    <submittedName>
        <fullName evidence="3">Thiamine biosynthesis protein ThiF</fullName>
    </submittedName>
</protein>
<dbReference type="GO" id="GO:0008641">
    <property type="term" value="F:ubiquitin-like modifier activating enzyme activity"/>
    <property type="evidence" value="ECO:0007669"/>
    <property type="project" value="InterPro"/>
</dbReference>
<feature type="domain" description="Prokaryotic E2 family B" evidence="2">
    <location>
        <begin position="46"/>
        <end position="135"/>
    </location>
</feature>
<dbReference type="InterPro" id="IPR032701">
    <property type="entry name" value="Prok-E2_B_dom"/>
</dbReference>
<dbReference type="InterPro" id="IPR035985">
    <property type="entry name" value="Ubiquitin-activating_enz"/>
</dbReference>
<proteinExistence type="predicted"/>
<feature type="domain" description="THIF-type NAD/FAD binding fold" evidence="1">
    <location>
        <begin position="300"/>
        <end position="537"/>
    </location>
</feature>
<evidence type="ECO:0000259" key="1">
    <source>
        <dbReference type="Pfam" id="PF00899"/>
    </source>
</evidence>
<gene>
    <name evidence="3" type="ORF">D9T17_18955</name>
</gene>
<reference evidence="3 4" key="1">
    <citation type="submission" date="2018-10" db="EMBL/GenBank/DDBJ databases">
        <title>The genome of Lysobacter enzymogenes OH11.</title>
        <authorList>
            <person name="Liu F."/>
            <person name="Zhao Y."/>
            <person name="Qian G."/>
            <person name="Chen Y."/>
            <person name="Xu H."/>
        </authorList>
    </citation>
    <scope>NUCLEOTIDE SEQUENCE [LARGE SCALE GENOMIC DNA]</scope>
    <source>
        <strain evidence="3 4">OH11</strain>
    </source>
</reference>